<protein>
    <recommendedName>
        <fullName evidence="3">PRC-barrel domain protein</fullName>
    </recommendedName>
</protein>
<evidence type="ECO:0000313" key="1">
    <source>
        <dbReference type="EMBL" id="TQL63630.1"/>
    </source>
</evidence>
<evidence type="ECO:0008006" key="3">
    <source>
        <dbReference type="Google" id="ProtNLM"/>
    </source>
</evidence>
<reference evidence="1 2" key="1">
    <citation type="submission" date="2019-06" db="EMBL/GenBank/DDBJ databases">
        <title>Sequencing the genomes of 1000 actinobacteria strains.</title>
        <authorList>
            <person name="Klenk H.-P."/>
        </authorList>
    </citation>
    <scope>NUCLEOTIDE SEQUENCE [LARGE SCALE GENOMIC DNA]</scope>
    <source>
        <strain evidence="1 2">DSM 4813</strain>
    </source>
</reference>
<name>A0A542ZTU6_RARFA</name>
<dbReference type="RefSeq" id="WP_142117942.1">
    <property type="nucleotide sequence ID" value="NZ_BAAASV010000002.1"/>
</dbReference>
<accession>A0A542ZTU6</accession>
<gene>
    <name evidence="1" type="ORF">FB461_0097</name>
</gene>
<evidence type="ECO:0000313" key="2">
    <source>
        <dbReference type="Proteomes" id="UP000315389"/>
    </source>
</evidence>
<dbReference type="AlphaFoldDB" id="A0A542ZTU6"/>
<dbReference type="Proteomes" id="UP000315389">
    <property type="component" value="Unassembled WGS sequence"/>
</dbReference>
<dbReference type="OrthoDB" id="3430164at2"/>
<organism evidence="1 2">
    <name type="scientific">Rarobacter faecitabidus</name>
    <dbReference type="NCBI Taxonomy" id="13243"/>
    <lineage>
        <taxon>Bacteria</taxon>
        <taxon>Bacillati</taxon>
        <taxon>Actinomycetota</taxon>
        <taxon>Actinomycetes</taxon>
        <taxon>Micrococcales</taxon>
        <taxon>Rarobacteraceae</taxon>
        <taxon>Rarobacter</taxon>
    </lineage>
</organism>
<keyword evidence="2" id="KW-1185">Reference proteome</keyword>
<proteinExistence type="predicted"/>
<dbReference type="EMBL" id="VFOS01000001">
    <property type="protein sequence ID" value="TQL63630.1"/>
    <property type="molecule type" value="Genomic_DNA"/>
</dbReference>
<comment type="caution">
    <text evidence="1">The sequence shown here is derived from an EMBL/GenBank/DDBJ whole genome shotgun (WGS) entry which is preliminary data.</text>
</comment>
<sequence length="115" mass="12786">MILSDLLDRPVRDGNGRTLGHCVDARFVLEPGDDEVALGRLRLVGLIVSPRTRTSFMGFERTSLTAPWPLAQLLRRRHKGTFLALWSHVAAVEPEVVTLAEDYIAYDPSLSGDDQ</sequence>